<organism evidence="1">
    <name type="scientific">marine sediment metagenome</name>
    <dbReference type="NCBI Taxonomy" id="412755"/>
    <lineage>
        <taxon>unclassified sequences</taxon>
        <taxon>metagenomes</taxon>
        <taxon>ecological metagenomes</taxon>
    </lineage>
</organism>
<comment type="caution">
    <text evidence="1">The sequence shown here is derived from an EMBL/GenBank/DDBJ whole genome shotgun (WGS) entry which is preliminary data.</text>
</comment>
<gene>
    <name evidence="1" type="ORF">S03H2_43387</name>
</gene>
<accession>X1HIM4</accession>
<evidence type="ECO:0000313" key="1">
    <source>
        <dbReference type="EMBL" id="GAH69956.1"/>
    </source>
</evidence>
<dbReference type="EMBL" id="BARU01027061">
    <property type="protein sequence ID" value="GAH69956.1"/>
    <property type="molecule type" value="Genomic_DNA"/>
</dbReference>
<reference evidence="1" key="1">
    <citation type="journal article" date="2014" name="Front. Microbiol.">
        <title>High frequency of phylogenetically diverse reductive dehalogenase-homologous genes in deep subseafloor sedimentary metagenomes.</title>
        <authorList>
            <person name="Kawai M."/>
            <person name="Futagami T."/>
            <person name="Toyoda A."/>
            <person name="Takaki Y."/>
            <person name="Nishi S."/>
            <person name="Hori S."/>
            <person name="Arai W."/>
            <person name="Tsubouchi T."/>
            <person name="Morono Y."/>
            <person name="Uchiyama I."/>
            <person name="Ito T."/>
            <person name="Fujiyama A."/>
            <person name="Inagaki F."/>
            <person name="Takami H."/>
        </authorList>
    </citation>
    <scope>NUCLEOTIDE SEQUENCE</scope>
    <source>
        <strain evidence="1">Expedition CK06-06</strain>
    </source>
</reference>
<feature type="non-terminal residue" evidence="1">
    <location>
        <position position="1"/>
    </location>
</feature>
<feature type="non-terminal residue" evidence="1">
    <location>
        <position position="270"/>
    </location>
</feature>
<name>X1HIM4_9ZZZZ</name>
<sequence length="270" mass="30094">YDKSDTNRPYLLEGITKIEIVDGSDVIYSTTGTECAAVQLYHTGKMPFLAISANHVAAYNRNQVKILFGRDESDNLYGLDLTKFTNPQLKITHAYTESAAHWASGTQTLSVIATVAEGAPLPSHFLMTKEIYTWTKATTGDVTIDLPRDYPYRFIVMQATHCATPVYEEFTQTKISCNYDEFVPLDMVTEDIAHDNWNHYGMLSQQTEVIGESAAQSQVAWYPFAWNWGGDVQSWNTGTAAVVMRPYSGYITVDTIEGTGLPDNTRAIVT</sequence>
<proteinExistence type="predicted"/>
<protein>
    <submittedName>
        <fullName evidence="1">Uncharacterized protein</fullName>
    </submittedName>
</protein>
<dbReference type="AlphaFoldDB" id="X1HIM4"/>